<proteinExistence type="predicted"/>
<evidence type="ECO:0000313" key="2">
    <source>
        <dbReference type="Proteomes" id="UP000003793"/>
    </source>
</evidence>
<dbReference type="Proteomes" id="UP000003793">
    <property type="component" value="Unassembled WGS sequence"/>
</dbReference>
<organism evidence="1 2">
    <name type="scientific">Coprococcus comes ATCC 27758</name>
    <dbReference type="NCBI Taxonomy" id="470146"/>
    <lineage>
        <taxon>Bacteria</taxon>
        <taxon>Bacillati</taxon>
        <taxon>Bacillota</taxon>
        <taxon>Clostridia</taxon>
        <taxon>Lachnospirales</taxon>
        <taxon>Lachnospiraceae</taxon>
        <taxon>Coprococcus</taxon>
    </lineage>
</organism>
<name>C0BDW2_9FIRM</name>
<gene>
    <name evidence="1" type="ORF">COPCOM_03366</name>
</gene>
<sequence length="115" mass="13368">MDSDHFLVIGKSTGEVIYHKCCLMVAFCRKNCLTQGGNMDEQEKKYQDLFTELTNYERSGVRMQMNGFPASPLQIVSAHMVREESNYMRDYILDEQGMIRELDFNSIETDHSQVE</sequence>
<comment type="caution">
    <text evidence="1">The sequence shown here is derived from an EMBL/GenBank/DDBJ whole genome shotgun (WGS) entry which is preliminary data.</text>
</comment>
<accession>C0BDW2</accession>
<protein>
    <submittedName>
        <fullName evidence="1">Uncharacterized protein</fullName>
    </submittedName>
</protein>
<evidence type="ECO:0000313" key="1">
    <source>
        <dbReference type="EMBL" id="EEG88398.1"/>
    </source>
</evidence>
<reference evidence="1 2" key="2">
    <citation type="submission" date="2009-03" db="EMBL/GenBank/DDBJ databases">
        <title>Draft genome sequence of Coprococcus comes (ATCC 27758).</title>
        <authorList>
            <person name="Sudarsanam P."/>
            <person name="Ley R."/>
            <person name="Guruge J."/>
            <person name="Turnbaugh P.J."/>
            <person name="Mahowald M."/>
            <person name="Liep D."/>
            <person name="Gordon J."/>
        </authorList>
    </citation>
    <scope>NUCLEOTIDE SEQUENCE [LARGE SCALE GENOMIC DNA]</scope>
    <source>
        <strain evidence="1 2">ATCC 27758</strain>
    </source>
</reference>
<dbReference type="AlphaFoldDB" id="C0BDW2"/>
<dbReference type="EMBL" id="ABVR01000044">
    <property type="protein sequence ID" value="EEG88398.1"/>
    <property type="molecule type" value="Genomic_DNA"/>
</dbReference>
<reference evidence="1 2" key="1">
    <citation type="submission" date="2009-02" db="EMBL/GenBank/DDBJ databases">
        <authorList>
            <person name="Fulton L."/>
            <person name="Clifton S."/>
            <person name="Fulton B."/>
            <person name="Xu J."/>
            <person name="Minx P."/>
            <person name="Pepin K.H."/>
            <person name="Johnson M."/>
            <person name="Bhonagiri V."/>
            <person name="Nash W.E."/>
            <person name="Mardis E.R."/>
            <person name="Wilson R.K."/>
        </authorList>
    </citation>
    <scope>NUCLEOTIDE SEQUENCE [LARGE SCALE GENOMIC DNA]</scope>
    <source>
        <strain evidence="1 2">ATCC 27758</strain>
    </source>
</reference>
<dbReference type="HOGENOM" id="CLU_2104840_0_0_9"/>